<feature type="domain" description="Resolvase/invertase-type recombinase catalytic" evidence="2">
    <location>
        <begin position="2"/>
        <end position="147"/>
    </location>
</feature>
<dbReference type="SMART" id="SM00857">
    <property type="entry name" value="Resolvase"/>
    <property type="match status" value="1"/>
</dbReference>
<dbReference type="EMBL" id="SXEU01000001">
    <property type="protein sequence ID" value="NFV14875.1"/>
    <property type="molecule type" value="Genomic_DNA"/>
</dbReference>
<dbReference type="InterPro" id="IPR011109">
    <property type="entry name" value="DNA_bind_recombinase_dom"/>
</dbReference>
<evidence type="ECO:0000259" key="3">
    <source>
        <dbReference type="PROSITE" id="PS51737"/>
    </source>
</evidence>
<dbReference type="Gene3D" id="3.90.1750.20">
    <property type="entry name" value="Putative Large Serine Recombinase, Chain B, Domain 2"/>
    <property type="match status" value="1"/>
</dbReference>
<dbReference type="InterPro" id="IPR036162">
    <property type="entry name" value="Resolvase-like_N_sf"/>
</dbReference>
<dbReference type="CDD" id="cd03768">
    <property type="entry name" value="SR_ResInv"/>
    <property type="match status" value="1"/>
</dbReference>
<dbReference type="AlphaFoldDB" id="A0A6G4HN67"/>
<dbReference type="PROSITE" id="PS51736">
    <property type="entry name" value="RECOMBINASES_3"/>
    <property type="match status" value="1"/>
</dbReference>
<dbReference type="Gene3D" id="3.40.50.1390">
    <property type="entry name" value="Resolvase, N-terminal catalytic domain"/>
    <property type="match status" value="1"/>
</dbReference>
<keyword evidence="1" id="KW-0175">Coiled coil</keyword>
<dbReference type="SUPFAM" id="SSF53041">
    <property type="entry name" value="Resolvase-like"/>
    <property type="match status" value="1"/>
</dbReference>
<dbReference type="PROSITE" id="PS51737">
    <property type="entry name" value="RECOMBINASE_DNA_BIND"/>
    <property type="match status" value="1"/>
</dbReference>
<feature type="coiled-coil region" evidence="1">
    <location>
        <begin position="446"/>
        <end position="483"/>
    </location>
</feature>
<feature type="domain" description="Recombinase" evidence="3">
    <location>
        <begin position="155"/>
        <end position="310"/>
    </location>
</feature>
<gene>
    <name evidence="4" type="ORF">FDG29_01595</name>
</gene>
<proteinExistence type="predicted"/>
<evidence type="ECO:0000259" key="2">
    <source>
        <dbReference type="PROSITE" id="PS51736"/>
    </source>
</evidence>
<protein>
    <submittedName>
        <fullName evidence="4">Recombinase family protein</fullName>
    </submittedName>
</protein>
<evidence type="ECO:0000256" key="1">
    <source>
        <dbReference type="SAM" id="Coils"/>
    </source>
</evidence>
<comment type="caution">
    <text evidence="4">The sequence shown here is derived from an EMBL/GenBank/DDBJ whole genome shotgun (WGS) entry which is preliminary data.</text>
</comment>
<dbReference type="RefSeq" id="WP_085296015.1">
    <property type="nucleotide sequence ID" value="NZ_MWJE01000002.1"/>
</dbReference>
<dbReference type="InterPro" id="IPR038109">
    <property type="entry name" value="DNA_bind_recomb_sf"/>
</dbReference>
<evidence type="ECO:0000313" key="4">
    <source>
        <dbReference type="EMBL" id="NFV14875.1"/>
    </source>
</evidence>
<dbReference type="Pfam" id="PF07508">
    <property type="entry name" value="Recombinase"/>
    <property type="match status" value="1"/>
</dbReference>
<dbReference type="PANTHER" id="PTHR30461:SF23">
    <property type="entry name" value="DNA RECOMBINASE-RELATED"/>
    <property type="match status" value="1"/>
</dbReference>
<dbReference type="InterPro" id="IPR006119">
    <property type="entry name" value="Resolv_N"/>
</dbReference>
<accession>A0A6G4HN67</accession>
<dbReference type="InterPro" id="IPR025827">
    <property type="entry name" value="Zn_ribbon_recom_dom"/>
</dbReference>
<dbReference type="Pfam" id="PF00239">
    <property type="entry name" value="Resolvase"/>
    <property type="match status" value="1"/>
</dbReference>
<dbReference type="InterPro" id="IPR050639">
    <property type="entry name" value="SSR_resolvase"/>
</dbReference>
<organism evidence="4">
    <name type="scientific">Clostridium botulinum</name>
    <dbReference type="NCBI Taxonomy" id="1491"/>
    <lineage>
        <taxon>Bacteria</taxon>
        <taxon>Bacillati</taxon>
        <taxon>Bacillota</taxon>
        <taxon>Clostridia</taxon>
        <taxon>Eubacteriales</taxon>
        <taxon>Clostridiaceae</taxon>
        <taxon>Clostridium</taxon>
    </lineage>
</organism>
<dbReference type="Pfam" id="PF13408">
    <property type="entry name" value="Zn_ribbon_recom"/>
    <property type="match status" value="1"/>
</dbReference>
<reference evidence="4" key="1">
    <citation type="submission" date="2019-04" db="EMBL/GenBank/DDBJ databases">
        <title>Genome sequencing of Clostridium botulinum Groups I-IV and Clostridium butyricum.</title>
        <authorList>
            <person name="Brunt J."/>
            <person name="Van Vliet A.H.M."/>
            <person name="Stringer S.C."/>
            <person name="Carter A.T."/>
            <person name="Peck M.W."/>
        </authorList>
    </citation>
    <scope>NUCLEOTIDE SEQUENCE</scope>
    <source>
        <strain evidence="4">751/1</strain>
    </source>
</reference>
<name>A0A6G4HN67_CLOBO</name>
<sequence length="533" mass="61165">MKAAIYSRKSKFTGKGESIENQVQMCIEHTKTVGITEYEIYEDEGFSGGNTERPKFQEMLLDAKAKKFDVLICYRLDRISRNIADFSNLINELQNLSIGFMSIREQFDTSTPMGRAMMYIASVFAQLERETIAERVRDNMLELAKTGRWLGGNPPIGFNSERMIYLDENFKERSLVQLTPVEGELEFIKFIYDKYEELGSIHKLRKYFLQNNIKTQNGNDYSMRVLADILRNPIYVKADRKVLDYLESKEINVVGKGNNKNGILVYNKKDKRGKQKDKSEWIAAISNHEGIIDATRWLAIQKTLDQNGFKKAMGTSKVALLTGLIRCKKCGSPMRITYGRTNKAGEKKHYYACDMKFASGGTRCENKNLNGAKAEQTIINKIKELTKNKGMLVQEFKKTQNELKTSSNKSEIEILSKKITDNESSIQNLVKQLSKNETSIASKYIIEEIEKISKETEELKSKLKELNDKNKDAEMTEVDLELIINNLTKFSDLMDNADNNQKKYLISSIVDSIYWDADTGELEIIFFGKRKKK</sequence>
<dbReference type="GO" id="GO:0000150">
    <property type="term" value="F:DNA strand exchange activity"/>
    <property type="evidence" value="ECO:0007669"/>
    <property type="project" value="InterPro"/>
</dbReference>
<dbReference type="GO" id="GO:0003677">
    <property type="term" value="F:DNA binding"/>
    <property type="evidence" value="ECO:0007669"/>
    <property type="project" value="InterPro"/>
</dbReference>
<dbReference type="PANTHER" id="PTHR30461">
    <property type="entry name" value="DNA-INVERTASE FROM LAMBDOID PROPHAGE"/>
    <property type="match status" value="1"/>
</dbReference>